<reference evidence="4" key="1">
    <citation type="submission" date="2021-06" db="EMBL/GenBank/DDBJ databases">
        <title>Sequencing of actinobacteria type strains.</title>
        <authorList>
            <person name="Nguyen G.-S."/>
            <person name="Wentzel A."/>
        </authorList>
    </citation>
    <scope>NUCLEOTIDE SEQUENCE</scope>
    <source>
        <strain evidence="4">P38-E01</strain>
    </source>
</reference>
<name>A0A949N0R0_9ACTN</name>
<comment type="caution">
    <text evidence="4">The sequence shown here is derived from an EMBL/GenBank/DDBJ whole genome shotgun (WGS) entry which is preliminary data.</text>
</comment>
<keyword evidence="2" id="KW-1133">Transmembrane helix</keyword>
<proteinExistence type="predicted"/>
<feature type="domain" description="DUF7224" evidence="3">
    <location>
        <begin position="266"/>
        <end position="410"/>
    </location>
</feature>
<evidence type="ECO:0000313" key="4">
    <source>
        <dbReference type="EMBL" id="MBU7596975.1"/>
    </source>
</evidence>
<keyword evidence="2" id="KW-0472">Membrane</keyword>
<feature type="transmembrane region" description="Helical" evidence="2">
    <location>
        <begin position="194"/>
        <end position="213"/>
    </location>
</feature>
<dbReference type="Proteomes" id="UP000694501">
    <property type="component" value="Unassembled WGS sequence"/>
</dbReference>
<feature type="compositionally biased region" description="Basic and acidic residues" evidence="1">
    <location>
        <begin position="412"/>
        <end position="421"/>
    </location>
</feature>
<dbReference type="InterPro" id="IPR055648">
    <property type="entry name" value="DUF7224"/>
</dbReference>
<feature type="transmembrane region" description="Helical" evidence="2">
    <location>
        <begin position="148"/>
        <end position="164"/>
    </location>
</feature>
<keyword evidence="5" id="KW-1185">Reference proteome</keyword>
<feature type="transmembrane region" description="Helical" evidence="2">
    <location>
        <begin position="12"/>
        <end position="28"/>
    </location>
</feature>
<keyword evidence="2" id="KW-0812">Transmembrane</keyword>
<feature type="transmembrane region" description="Helical" evidence="2">
    <location>
        <begin position="121"/>
        <end position="141"/>
    </location>
</feature>
<feature type="transmembrane region" description="Helical" evidence="2">
    <location>
        <begin position="85"/>
        <end position="109"/>
    </location>
</feature>
<feature type="transmembrane region" description="Helical" evidence="2">
    <location>
        <begin position="48"/>
        <end position="65"/>
    </location>
</feature>
<gene>
    <name evidence="4" type="ORF">JGS22_004805</name>
</gene>
<evidence type="ECO:0000256" key="1">
    <source>
        <dbReference type="SAM" id="MobiDB-lite"/>
    </source>
</evidence>
<sequence length="421" mass="45088">MDRLSRVHRSPVLWWGLPILALALFYASDADTYPVSEFGGDTYHFAQYALLGASGPLGGLAAWQAGRLRLGGVWRSAPVRHRHRIAWAALRPVLLLTAAIDLLVFAYTSTHFGALPRLSDLGGVALMVTVQLAVLIVGFGLGCALPRAAAVPLAVVGLTLWLILPPSFDDPSYRYLTGLLSDRPTPLDDPAPEVLLAPLLVALAAVGAVLLAARPGPQTLRTALAGCCALAGILPAHSLVADAGYDMPTVPRADSAQRCAGQAPRICVPVEFEDRLPQLRDSARTVLPRLAAAGLQRPDRLAFVSADVELPASAWRLHLESELSAQQLTDRVVTAAVPPYRECRNLPDDAGSPSAGPLTAWLRLTAGAEPKTVERRHSSRTVQRVEAVRKQSRRAQSAWVETQRRGLGSCDPADRAEAMAR</sequence>
<dbReference type="Pfam" id="PF23866">
    <property type="entry name" value="DUF7224"/>
    <property type="match status" value="1"/>
</dbReference>
<organism evidence="4 5">
    <name type="scientific">Streptomyces tardus</name>
    <dbReference type="NCBI Taxonomy" id="2780544"/>
    <lineage>
        <taxon>Bacteria</taxon>
        <taxon>Bacillati</taxon>
        <taxon>Actinomycetota</taxon>
        <taxon>Actinomycetes</taxon>
        <taxon>Kitasatosporales</taxon>
        <taxon>Streptomycetaceae</taxon>
        <taxon>Streptomyces</taxon>
    </lineage>
</organism>
<accession>A0A949N0R0</accession>
<dbReference type="RefSeq" id="WP_211043147.1">
    <property type="nucleotide sequence ID" value="NZ_JAELVF020000001.1"/>
</dbReference>
<evidence type="ECO:0000313" key="5">
    <source>
        <dbReference type="Proteomes" id="UP000694501"/>
    </source>
</evidence>
<dbReference type="AlphaFoldDB" id="A0A949N0R0"/>
<evidence type="ECO:0000259" key="3">
    <source>
        <dbReference type="Pfam" id="PF23866"/>
    </source>
</evidence>
<feature type="region of interest" description="Disordered" evidence="1">
    <location>
        <begin position="370"/>
        <end position="421"/>
    </location>
</feature>
<dbReference type="EMBL" id="JAELVF020000001">
    <property type="protein sequence ID" value="MBU7596975.1"/>
    <property type="molecule type" value="Genomic_DNA"/>
</dbReference>
<protein>
    <recommendedName>
        <fullName evidence="3">DUF7224 domain-containing protein</fullName>
    </recommendedName>
</protein>
<evidence type="ECO:0000256" key="2">
    <source>
        <dbReference type="SAM" id="Phobius"/>
    </source>
</evidence>